<sequence length="90" mass="9840">MSRATNDAADHLHAFLFAVGEEELVRALQRARDNPHDPAYAVSPQLISQLVKLLKDNGVTAPQGAVRVDTLKTTLLDVDLDKEMEFGGRA</sequence>
<proteinExistence type="predicted"/>
<dbReference type="EMBL" id="CP119180">
    <property type="protein sequence ID" value="WOB78470.1"/>
    <property type="molecule type" value="Genomic_DNA"/>
</dbReference>
<keyword evidence="2" id="KW-1185">Reference proteome</keyword>
<organism evidence="1 2">
    <name type="scientific">Brevundimonas nasdae</name>
    <dbReference type="NCBI Taxonomy" id="172043"/>
    <lineage>
        <taxon>Bacteria</taxon>
        <taxon>Pseudomonadati</taxon>
        <taxon>Pseudomonadota</taxon>
        <taxon>Alphaproteobacteria</taxon>
        <taxon>Caulobacterales</taxon>
        <taxon>Caulobacteraceae</taxon>
        <taxon>Brevundimonas</taxon>
    </lineage>
</organism>
<dbReference type="Proteomes" id="UP001302493">
    <property type="component" value="Chromosome"/>
</dbReference>
<evidence type="ECO:0000313" key="1">
    <source>
        <dbReference type="EMBL" id="WOB78470.1"/>
    </source>
</evidence>
<protein>
    <submittedName>
        <fullName evidence="1">Uncharacterized protein</fullName>
    </submittedName>
</protein>
<gene>
    <name evidence="1" type="ORF">PZA08_14375</name>
</gene>
<reference evidence="1" key="1">
    <citation type="submission" date="2023-03" db="EMBL/GenBank/DDBJ databases">
        <title>Genome sequence of Brevundimonas nasdae SJTX8.</title>
        <authorList>
            <person name="Liang R."/>
        </authorList>
    </citation>
    <scope>NUCLEOTIDE SEQUENCE</scope>
    <source>
        <strain evidence="1">X8</strain>
    </source>
</reference>
<evidence type="ECO:0000313" key="2">
    <source>
        <dbReference type="Proteomes" id="UP001302493"/>
    </source>
</evidence>
<accession>A0ACD4VLL2</accession>
<name>A0ACD4VLL2_9CAUL</name>